<dbReference type="RefSeq" id="WP_094367268.1">
    <property type="nucleotide sequence ID" value="NZ_NOJY02000046.1"/>
</dbReference>
<evidence type="ECO:0000313" key="2">
    <source>
        <dbReference type="Proteomes" id="UP000215694"/>
    </source>
</evidence>
<proteinExistence type="predicted"/>
<dbReference type="Proteomes" id="UP000215694">
    <property type="component" value="Unassembled WGS sequence"/>
</dbReference>
<comment type="caution">
    <text evidence="1">The sequence shown here is derived from an EMBL/GenBank/DDBJ whole genome shotgun (WGS) entry which is preliminary data.</text>
</comment>
<name>A0A371IZ95_9FIRM</name>
<reference evidence="1 2" key="1">
    <citation type="journal article" date="2017" name="Genome Announc.">
        <title>Draft Genome Sequence of Romboutsia weinsteinii sp. nov. Strain CCRI-19649(T) Isolated from Surface Water.</title>
        <authorList>
            <person name="Maheux A.F."/>
            <person name="Boudreau D.K."/>
            <person name="Berube E."/>
            <person name="Boissinot M."/>
            <person name="Cantin P."/>
            <person name="Raymond F."/>
            <person name="Corbeil J."/>
            <person name="Omar R.F."/>
            <person name="Bergeron M.G."/>
        </authorList>
    </citation>
    <scope>NUCLEOTIDE SEQUENCE [LARGE SCALE GENOMIC DNA]</scope>
    <source>
        <strain evidence="1 2">CCRI-19649</strain>
    </source>
</reference>
<evidence type="ECO:0000313" key="1">
    <source>
        <dbReference type="EMBL" id="RDY25803.1"/>
    </source>
</evidence>
<gene>
    <name evidence="1" type="ORF">CHL78_016255</name>
</gene>
<accession>A0A371IZ95</accession>
<dbReference type="AlphaFoldDB" id="A0A371IZ95"/>
<keyword evidence="2" id="KW-1185">Reference proteome</keyword>
<organism evidence="1 2">
    <name type="scientific">Romboutsia weinsteinii</name>
    <dbReference type="NCBI Taxonomy" id="2020949"/>
    <lineage>
        <taxon>Bacteria</taxon>
        <taxon>Bacillati</taxon>
        <taxon>Bacillota</taxon>
        <taxon>Clostridia</taxon>
        <taxon>Peptostreptococcales</taxon>
        <taxon>Peptostreptococcaceae</taxon>
        <taxon>Romboutsia</taxon>
    </lineage>
</organism>
<protein>
    <submittedName>
        <fullName evidence="1">Uncharacterized protein</fullName>
    </submittedName>
</protein>
<dbReference type="EMBL" id="NOJY02000046">
    <property type="protein sequence ID" value="RDY25803.1"/>
    <property type="molecule type" value="Genomic_DNA"/>
</dbReference>
<dbReference type="OrthoDB" id="1754126at2"/>
<sequence>MRMYFKSNKRGRGNESSIPNVLAFGFIKNFLTDKQYEEMREEYYVNNLSSSQINQVMKDVKWLFRTYKDLDVMIIETANGDITKFKL</sequence>